<evidence type="ECO:0000256" key="3">
    <source>
        <dbReference type="ARBA" id="ARBA00004555"/>
    </source>
</evidence>
<evidence type="ECO:0000256" key="12">
    <source>
        <dbReference type="ARBA" id="ARBA00022824"/>
    </source>
</evidence>
<dbReference type="GO" id="GO:0004180">
    <property type="term" value="F:carboxypeptidase activity"/>
    <property type="evidence" value="ECO:0007669"/>
    <property type="project" value="UniProtKB-KW"/>
</dbReference>
<evidence type="ECO:0000256" key="9">
    <source>
        <dbReference type="ARBA" id="ARBA00022723"/>
    </source>
</evidence>
<sequence length="497" mass="52267">MDGPRCRPTLAACFNPRELMQIPLQSSKTIRSFAAAFGLFVAGASAQADLDTATLERIRDAAMSSDYAWQRLADLSDKIGPRLSGSRGAEAAVVQVSQAMRNAGLDVRLQPVKVPHWVRGAEQAELVDYAGRPEGITQPLHLSTLGASVATPAKGIVAVVLFVRSLAELEGRAAEVPGKIVLINMPFDQNLADNGQAGTAYSQAGEARFKGPAVAARLGAAAVLVRSVGGANYRLPHTGNTSWDADGPKIPAAALAAEDAMLIERLSAQGPVKLRLLLTPKTLPDADSHNVLADLRGREKPDEVVIVSGHLDSWDLGTGAVDDGIGVASSMGALQVLQSLGIRPRRSVRMVAWMNEENGGRGGVAYQAEAKPRIETQIAAIESDFGLSGPLGFSGSINATQLKRLEAVGRVLRTIGAGVMETRAGNAGADIAPLQALGVPGFAPIVDGRHYFDLHHTAADTLDKVDPLALRRQTAVLAVLAYALAEMNEPLERVPAP</sequence>
<keyword evidence="15" id="KW-0482">Metalloprotease</keyword>
<protein>
    <recommendedName>
        <fullName evidence="5">Carboxypeptidase Q</fullName>
    </recommendedName>
    <alternativeName>
        <fullName evidence="20">Plasma glutamate carboxypeptidase</fullName>
    </alternativeName>
</protein>
<keyword evidence="11" id="KW-0378">Hydrolase</keyword>
<name>I8I635_9GAMM</name>
<evidence type="ECO:0000256" key="14">
    <source>
        <dbReference type="ARBA" id="ARBA00023034"/>
    </source>
</evidence>
<organism evidence="22 23">
    <name type="scientific">Hydrocarboniphaga effusa AP103</name>
    <dbReference type="NCBI Taxonomy" id="1172194"/>
    <lineage>
        <taxon>Bacteria</taxon>
        <taxon>Pseudomonadati</taxon>
        <taxon>Pseudomonadota</taxon>
        <taxon>Gammaproteobacteria</taxon>
        <taxon>Nevskiales</taxon>
        <taxon>Nevskiaceae</taxon>
        <taxon>Hydrocarboniphaga</taxon>
    </lineage>
</organism>
<comment type="caution">
    <text evidence="22">The sequence shown here is derived from an EMBL/GenBank/DDBJ whole genome shotgun (WGS) entry which is preliminary data.</text>
</comment>
<keyword evidence="23" id="KW-1185">Reference proteome</keyword>
<evidence type="ECO:0000256" key="6">
    <source>
        <dbReference type="ARBA" id="ARBA00022525"/>
    </source>
</evidence>
<keyword evidence="9" id="KW-0479">Metal-binding</keyword>
<dbReference type="Pfam" id="PF04389">
    <property type="entry name" value="Peptidase_M28"/>
    <property type="match status" value="1"/>
</dbReference>
<comment type="subunit">
    <text evidence="19">Homodimer. The monomeric form is inactive while the homodimer is active.</text>
</comment>
<dbReference type="InterPro" id="IPR007484">
    <property type="entry name" value="Peptidase_M28"/>
</dbReference>
<keyword evidence="18" id="KW-0458">Lysosome</keyword>
<evidence type="ECO:0000256" key="15">
    <source>
        <dbReference type="ARBA" id="ARBA00023049"/>
    </source>
</evidence>
<keyword evidence="17" id="KW-0325">Glycoprotein</keyword>
<dbReference type="AlphaFoldDB" id="I8I635"/>
<evidence type="ECO:0000259" key="21">
    <source>
        <dbReference type="Pfam" id="PF04389"/>
    </source>
</evidence>
<dbReference type="InterPro" id="IPR039866">
    <property type="entry name" value="CPQ"/>
</dbReference>
<keyword evidence="12" id="KW-0256">Endoplasmic reticulum</keyword>
<keyword evidence="14" id="KW-0333">Golgi apparatus</keyword>
<keyword evidence="13" id="KW-0862">Zinc</keyword>
<dbReference type="STRING" id="1172194.WQQ_22530"/>
<evidence type="ECO:0000256" key="2">
    <source>
        <dbReference type="ARBA" id="ARBA00004371"/>
    </source>
</evidence>
<dbReference type="GO" id="GO:0005764">
    <property type="term" value="C:lysosome"/>
    <property type="evidence" value="ECO:0007669"/>
    <property type="project" value="UniProtKB-SubCell"/>
</dbReference>
<evidence type="ECO:0000256" key="17">
    <source>
        <dbReference type="ARBA" id="ARBA00023180"/>
    </source>
</evidence>
<keyword evidence="6" id="KW-0964">Secreted</keyword>
<keyword evidence="7" id="KW-0121">Carboxypeptidase</keyword>
<feature type="domain" description="Peptidase M28" evidence="21">
    <location>
        <begin position="290"/>
        <end position="478"/>
    </location>
</feature>
<comment type="subcellular location">
    <subcellularLocation>
        <location evidence="1">Endoplasmic reticulum</location>
    </subcellularLocation>
    <subcellularLocation>
        <location evidence="3">Golgi apparatus</location>
    </subcellularLocation>
    <subcellularLocation>
        <location evidence="2">Lysosome</location>
    </subcellularLocation>
    <subcellularLocation>
        <location evidence="4">Secreted</location>
    </subcellularLocation>
</comment>
<evidence type="ECO:0000256" key="13">
    <source>
        <dbReference type="ARBA" id="ARBA00022833"/>
    </source>
</evidence>
<evidence type="ECO:0000256" key="11">
    <source>
        <dbReference type="ARBA" id="ARBA00022801"/>
    </source>
</evidence>
<keyword evidence="16" id="KW-0865">Zymogen</keyword>
<dbReference type="PATRIC" id="fig|1172194.4.peg.2176"/>
<evidence type="ECO:0000256" key="8">
    <source>
        <dbReference type="ARBA" id="ARBA00022670"/>
    </source>
</evidence>
<evidence type="ECO:0000256" key="1">
    <source>
        <dbReference type="ARBA" id="ARBA00004240"/>
    </source>
</evidence>
<accession>I8I635</accession>
<dbReference type="Gene3D" id="3.50.30.30">
    <property type="match status" value="1"/>
</dbReference>
<keyword evidence="8" id="KW-0645">Protease</keyword>
<evidence type="ECO:0000256" key="4">
    <source>
        <dbReference type="ARBA" id="ARBA00004613"/>
    </source>
</evidence>
<evidence type="ECO:0000256" key="5">
    <source>
        <dbReference type="ARBA" id="ARBA00014116"/>
    </source>
</evidence>
<dbReference type="GO" id="GO:0006508">
    <property type="term" value="P:proteolysis"/>
    <property type="evidence" value="ECO:0007669"/>
    <property type="project" value="UniProtKB-KW"/>
</dbReference>
<reference evidence="22 23" key="1">
    <citation type="journal article" date="2012" name="J. Bacteriol.">
        <title>Genome Sequence of n-Alkane-Degrading Hydrocarboniphaga effusa Strain AP103T (ATCC BAA-332T).</title>
        <authorList>
            <person name="Chang H.K."/>
            <person name="Zylstra G.J."/>
            <person name="Chae J.C."/>
        </authorList>
    </citation>
    <scope>NUCLEOTIDE SEQUENCE [LARGE SCALE GENOMIC DNA]</scope>
    <source>
        <strain evidence="22 23">AP103</strain>
    </source>
</reference>
<dbReference type="GO" id="GO:0005576">
    <property type="term" value="C:extracellular region"/>
    <property type="evidence" value="ECO:0007669"/>
    <property type="project" value="UniProtKB-SubCell"/>
</dbReference>
<evidence type="ECO:0000313" key="22">
    <source>
        <dbReference type="EMBL" id="EIT72116.1"/>
    </source>
</evidence>
<dbReference type="PANTHER" id="PTHR12053:SF3">
    <property type="entry name" value="CARBOXYPEPTIDASE Q"/>
    <property type="match status" value="1"/>
</dbReference>
<evidence type="ECO:0000256" key="16">
    <source>
        <dbReference type="ARBA" id="ARBA00023145"/>
    </source>
</evidence>
<dbReference type="EMBL" id="AKGD01000001">
    <property type="protein sequence ID" value="EIT72116.1"/>
    <property type="molecule type" value="Genomic_DNA"/>
</dbReference>
<evidence type="ECO:0000256" key="7">
    <source>
        <dbReference type="ARBA" id="ARBA00022645"/>
    </source>
</evidence>
<evidence type="ECO:0000313" key="23">
    <source>
        <dbReference type="Proteomes" id="UP000003704"/>
    </source>
</evidence>
<dbReference type="GO" id="GO:0070573">
    <property type="term" value="F:metallodipeptidase activity"/>
    <property type="evidence" value="ECO:0007669"/>
    <property type="project" value="InterPro"/>
</dbReference>
<dbReference type="GO" id="GO:0046872">
    <property type="term" value="F:metal ion binding"/>
    <property type="evidence" value="ECO:0007669"/>
    <property type="project" value="UniProtKB-KW"/>
</dbReference>
<dbReference type="SUPFAM" id="SSF53187">
    <property type="entry name" value="Zn-dependent exopeptidases"/>
    <property type="match status" value="1"/>
</dbReference>
<dbReference type="PANTHER" id="PTHR12053">
    <property type="entry name" value="PROTEASE FAMILY M28 PLASMA GLUTAMATE CARBOXYPEPTIDASE-RELATED"/>
    <property type="match status" value="1"/>
</dbReference>
<proteinExistence type="predicted"/>
<evidence type="ECO:0000256" key="18">
    <source>
        <dbReference type="ARBA" id="ARBA00023228"/>
    </source>
</evidence>
<keyword evidence="10" id="KW-0732">Signal</keyword>
<dbReference type="Gene3D" id="3.40.630.10">
    <property type="entry name" value="Zn peptidases"/>
    <property type="match status" value="1"/>
</dbReference>
<dbReference type="Proteomes" id="UP000003704">
    <property type="component" value="Unassembled WGS sequence"/>
</dbReference>
<gene>
    <name evidence="22" type="ORF">WQQ_22530</name>
</gene>
<evidence type="ECO:0000256" key="19">
    <source>
        <dbReference type="ARBA" id="ARBA00025833"/>
    </source>
</evidence>
<evidence type="ECO:0000256" key="10">
    <source>
        <dbReference type="ARBA" id="ARBA00022729"/>
    </source>
</evidence>
<evidence type="ECO:0000256" key="20">
    <source>
        <dbReference type="ARBA" id="ARBA00033328"/>
    </source>
</evidence>